<evidence type="ECO:0000313" key="2">
    <source>
        <dbReference type="Proteomes" id="UP000218807"/>
    </source>
</evidence>
<protein>
    <recommendedName>
        <fullName evidence="3">PBCV-specific basic adaptor domain-containing protein</fullName>
    </recommendedName>
</protein>
<gene>
    <name evidence="1" type="ORF">CPT34_29635</name>
</gene>
<organism evidence="1 2">
    <name type="scientific">Rhizobium sophoriradicis</name>
    <dbReference type="NCBI Taxonomy" id="1535245"/>
    <lineage>
        <taxon>Bacteria</taxon>
        <taxon>Pseudomonadati</taxon>
        <taxon>Pseudomonadota</taxon>
        <taxon>Alphaproteobacteria</taxon>
        <taxon>Hyphomicrobiales</taxon>
        <taxon>Rhizobiaceae</taxon>
        <taxon>Rhizobium/Agrobacterium group</taxon>
        <taxon>Rhizobium</taxon>
    </lineage>
</organism>
<evidence type="ECO:0008006" key="3">
    <source>
        <dbReference type="Google" id="ProtNLM"/>
    </source>
</evidence>
<keyword evidence="2" id="KW-1185">Reference proteome</keyword>
<name>A0A2A5KK95_9HYPH</name>
<reference evidence="1 2" key="1">
    <citation type="submission" date="2017-09" db="EMBL/GenBank/DDBJ databases">
        <title>Comparative genomics of rhizobia isolated from Phaseolus vulgaris in China.</title>
        <authorList>
            <person name="Tong W."/>
        </authorList>
    </citation>
    <scope>NUCLEOTIDE SEQUENCE [LARGE SCALE GENOMIC DNA]</scope>
    <source>
        <strain evidence="1 2">L101</strain>
    </source>
</reference>
<accession>A0A2A5KK95</accession>
<dbReference type="Proteomes" id="UP000218807">
    <property type="component" value="Unassembled WGS sequence"/>
</dbReference>
<evidence type="ECO:0000313" key="1">
    <source>
        <dbReference type="EMBL" id="PCK77479.1"/>
    </source>
</evidence>
<proteinExistence type="predicted"/>
<sequence length="122" mass="12815">MSHSYLLPSLLTSTVKIAITSLFLVASVFVQVSQANTPCSGRKGGIDHCQGETFICRDGSVSASKKSCEATMGATGLLSSDAEDMQPTLSGECSCRGGTYCTGPRGGRYCLTDSGKKSYLRK</sequence>
<dbReference type="EMBL" id="NXDM01000042">
    <property type="protein sequence ID" value="PCK77479.1"/>
    <property type="molecule type" value="Genomic_DNA"/>
</dbReference>
<dbReference type="AlphaFoldDB" id="A0A2A5KK95"/>
<comment type="caution">
    <text evidence="1">The sequence shown here is derived from an EMBL/GenBank/DDBJ whole genome shotgun (WGS) entry which is preliminary data.</text>
</comment>